<feature type="transmembrane region" description="Helical" evidence="2">
    <location>
        <begin position="247"/>
        <end position="267"/>
    </location>
</feature>
<feature type="compositionally biased region" description="Pro residues" evidence="1">
    <location>
        <begin position="129"/>
        <end position="183"/>
    </location>
</feature>
<evidence type="ECO:0000313" key="3">
    <source>
        <dbReference type="EMBL" id="MCP3421752.1"/>
    </source>
</evidence>
<evidence type="ECO:0000256" key="1">
    <source>
        <dbReference type="SAM" id="MobiDB-lite"/>
    </source>
</evidence>
<keyword evidence="4" id="KW-1185">Reference proteome</keyword>
<organism evidence="3 4">
    <name type="scientific">Nocardioides pinisoli</name>
    <dbReference type="NCBI Taxonomy" id="2950279"/>
    <lineage>
        <taxon>Bacteria</taxon>
        <taxon>Bacillati</taxon>
        <taxon>Actinomycetota</taxon>
        <taxon>Actinomycetes</taxon>
        <taxon>Propionibacteriales</taxon>
        <taxon>Nocardioidaceae</taxon>
        <taxon>Nocardioides</taxon>
    </lineage>
</organism>
<comment type="caution">
    <text evidence="3">The sequence shown here is derived from an EMBL/GenBank/DDBJ whole genome shotgun (WGS) entry which is preliminary data.</text>
</comment>
<name>A0ABT1KVT6_9ACTN</name>
<evidence type="ECO:0000256" key="2">
    <source>
        <dbReference type="SAM" id="Phobius"/>
    </source>
</evidence>
<evidence type="ECO:0000313" key="4">
    <source>
        <dbReference type="Proteomes" id="UP001204524"/>
    </source>
</evidence>
<keyword evidence="2" id="KW-1133">Transmembrane helix</keyword>
<accession>A0ABT1KVT6</accession>
<reference evidence="3 4" key="1">
    <citation type="submission" date="2022-06" db="EMBL/GenBank/DDBJ databases">
        <authorList>
            <person name="So Y."/>
        </authorList>
    </citation>
    <scope>NUCLEOTIDE SEQUENCE [LARGE SCALE GENOMIC DNA]</scope>
    <source>
        <strain evidence="3 4">STR3</strain>
    </source>
</reference>
<feature type="compositionally biased region" description="Low complexity" evidence="1">
    <location>
        <begin position="196"/>
        <end position="215"/>
    </location>
</feature>
<dbReference type="RefSeq" id="WP_254180967.1">
    <property type="nucleotide sequence ID" value="NZ_JANARS010000003.1"/>
</dbReference>
<sequence length="272" mass="28673">MLQSPGEGWRQVDERTVVDEAAWTEEVVVGWQHYSWTGGPLPAGVVPAVPTGPDDPDWQANTTHEPHVNNPNVTWLDDTGWGLHYTSHGSSGRADWFYLERLTEVVEHPAVTHQEYRYAFDHPAVVCPTEPPTTEPPTTEPPTTEPPTTEPPTTQPPVTQPPVTEAPPAQPPEVLPTTAPPSSEPGETAVEEPAEQVTQQPGAQPAAAGVRGVQASEQPASSAPVPTAVDAGLPAAPREGTGAARQLGVVLAAMGTVLLAAAGGVLVRTRQD</sequence>
<keyword evidence="2" id="KW-0812">Transmembrane</keyword>
<keyword evidence="2" id="KW-0472">Membrane</keyword>
<dbReference type="EMBL" id="JANARS010000003">
    <property type="protein sequence ID" value="MCP3421752.1"/>
    <property type="molecule type" value="Genomic_DNA"/>
</dbReference>
<protein>
    <recommendedName>
        <fullName evidence="5">Gram-positive cocci surface proteins LPxTG domain-containing protein</fullName>
    </recommendedName>
</protein>
<feature type="region of interest" description="Disordered" evidence="1">
    <location>
        <begin position="127"/>
        <end position="239"/>
    </location>
</feature>
<dbReference type="Proteomes" id="UP001204524">
    <property type="component" value="Unassembled WGS sequence"/>
</dbReference>
<evidence type="ECO:0008006" key="5">
    <source>
        <dbReference type="Google" id="ProtNLM"/>
    </source>
</evidence>
<proteinExistence type="predicted"/>
<gene>
    <name evidence="3" type="ORF">NCI01_08105</name>
</gene>